<reference evidence="1 2" key="1">
    <citation type="submission" date="2017-02" db="EMBL/GenBank/DDBJ databases">
        <authorList>
            <person name="Peterson S.W."/>
        </authorList>
    </citation>
    <scope>NUCLEOTIDE SEQUENCE [LARGE SCALE GENOMIC DNA]</scope>
    <source>
        <strain evidence="1 2">DSM 25262</strain>
    </source>
</reference>
<evidence type="ECO:0008006" key="3">
    <source>
        <dbReference type="Google" id="ProtNLM"/>
    </source>
</evidence>
<dbReference type="InterPro" id="IPR025293">
    <property type="entry name" value="YfiR/HmsC-like"/>
</dbReference>
<accession>A0A1T5KC91</accession>
<dbReference type="STRING" id="688867.SAMN05660236_2008"/>
<sequence length="185" mass="20905">MDGHIFACLSKKQYNYRSMKRSLVILLFLLIQITGYSQTHKFQSVFIYSFTRYIQWPDAYNQGDFEILVLGDSPIVDELKNMALSKKVNGDRTIKVTKINGLNEIRKCNILYVPSNKSSQIDNVLTKVSAQSILVVTEEPGLGLKGSNINFIVKDGKLAFELNQAAIAKKNLRISNELSRLAIMI</sequence>
<protein>
    <recommendedName>
        <fullName evidence="3">DUF4154 domain-containing protein</fullName>
    </recommendedName>
</protein>
<proteinExistence type="predicted"/>
<keyword evidence="2" id="KW-1185">Reference proteome</keyword>
<evidence type="ECO:0000313" key="1">
    <source>
        <dbReference type="EMBL" id="SKC61018.1"/>
    </source>
</evidence>
<dbReference type="EMBL" id="FUZU01000001">
    <property type="protein sequence ID" value="SKC61018.1"/>
    <property type="molecule type" value="Genomic_DNA"/>
</dbReference>
<evidence type="ECO:0000313" key="2">
    <source>
        <dbReference type="Proteomes" id="UP000190961"/>
    </source>
</evidence>
<gene>
    <name evidence="1" type="ORF">SAMN05660236_2008</name>
</gene>
<dbReference type="Proteomes" id="UP000190961">
    <property type="component" value="Unassembled WGS sequence"/>
</dbReference>
<dbReference type="Pfam" id="PF13689">
    <property type="entry name" value="DUF4154"/>
    <property type="match status" value="1"/>
</dbReference>
<organism evidence="1 2">
    <name type="scientific">Ohtaekwangia koreensis</name>
    <dbReference type="NCBI Taxonomy" id="688867"/>
    <lineage>
        <taxon>Bacteria</taxon>
        <taxon>Pseudomonadati</taxon>
        <taxon>Bacteroidota</taxon>
        <taxon>Cytophagia</taxon>
        <taxon>Cytophagales</taxon>
        <taxon>Fulvivirgaceae</taxon>
        <taxon>Ohtaekwangia</taxon>
    </lineage>
</organism>
<name>A0A1T5KC91_9BACT</name>
<dbReference type="AlphaFoldDB" id="A0A1T5KC91"/>